<dbReference type="OrthoDB" id="9762066at2"/>
<feature type="domain" description="Glycoside hydrolase family 2 catalytic" evidence="6">
    <location>
        <begin position="308"/>
        <end position="494"/>
    </location>
</feature>
<dbReference type="PRINTS" id="PR00132">
    <property type="entry name" value="GLHYDRLASE2"/>
</dbReference>
<dbReference type="GO" id="GO:0004565">
    <property type="term" value="F:beta-galactosidase activity"/>
    <property type="evidence" value="ECO:0007669"/>
    <property type="project" value="UniProtKB-EC"/>
</dbReference>
<dbReference type="GO" id="GO:0005975">
    <property type="term" value="P:carbohydrate metabolic process"/>
    <property type="evidence" value="ECO:0007669"/>
    <property type="project" value="InterPro"/>
</dbReference>
<dbReference type="AlphaFoldDB" id="A0A5C5Z971"/>
<dbReference type="InterPro" id="IPR013783">
    <property type="entry name" value="Ig-like_fold"/>
</dbReference>
<accession>A0A5C5Z971</accession>
<evidence type="ECO:0000313" key="10">
    <source>
        <dbReference type="EMBL" id="TWT83626.1"/>
    </source>
</evidence>
<evidence type="ECO:0000256" key="4">
    <source>
        <dbReference type="SAM" id="SignalP"/>
    </source>
</evidence>
<gene>
    <name evidence="10" type="primary">lacZ_5</name>
    <name evidence="10" type="ORF">CA13_50930</name>
</gene>
<dbReference type="InterPro" id="IPR006103">
    <property type="entry name" value="Glyco_hydro_2_cat"/>
</dbReference>
<dbReference type="InterPro" id="IPR040605">
    <property type="entry name" value="Glyco_hydro2_dom5"/>
</dbReference>
<dbReference type="Pfam" id="PF00703">
    <property type="entry name" value="Glyco_hydro_2"/>
    <property type="match status" value="1"/>
</dbReference>
<dbReference type="Proteomes" id="UP000315010">
    <property type="component" value="Unassembled WGS sequence"/>
</dbReference>
<dbReference type="PANTHER" id="PTHR42732:SF1">
    <property type="entry name" value="BETA-MANNOSIDASE"/>
    <property type="match status" value="1"/>
</dbReference>
<dbReference type="Gene3D" id="2.60.120.260">
    <property type="entry name" value="Galactose-binding domain-like"/>
    <property type="match status" value="1"/>
</dbReference>
<evidence type="ECO:0000256" key="2">
    <source>
        <dbReference type="ARBA" id="ARBA00022801"/>
    </source>
</evidence>
<keyword evidence="3 10" id="KW-0326">Glycosidase</keyword>
<feature type="chain" id="PRO_5022901602" evidence="4">
    <location>
        <begin position="25"/>
        <end position="839"/>
    </location>
</feature>
<feature type="signal peptide" evidence="4">
    <location>
        <begin position="1"/>
        <end position="24"/>
    </location>
</feature>
<evidence type="ECO:0000259" key="5">
    <source>
        <dbReference type="Pfam" id="PF00703"/>
    </source>
</evidence>
<protein>
    <submittedName>
        <fullName evidence="10">Beta-galactosidase</fullName>
        <ecNumber evidence="10">3.2.1.23</ecNumber>
    </submittedName>
</protein>
<comment type="caution">
    <text evidence="10">The sequence shown here is derived from an EMBL/GenBank/DDBJ whole genome shotgun (WGS) entry which is preliminary data.</text>
</comment>
<dbReference type="PANTHER" id="PTHR42732">
    <property type="entry name" value="BETA-GALACTOSIDASE"/>
    <property type="match status" value="1"/>
</dbReference>
<dbReference type="InterPro" id="IPR008979">
    <property type="entry name" value="Galactose-bd-like_sf"/>
</dbReference>
<keyword evidence="4" id="KW-0732">Signal</keyword>
<evidence type="ECO:0000313" key="11">
    <source>
        <dbReference type="Proteomes" id="UP000315010"/>
    </source>
</evidence>
<feature type="domain" description="Glycoside hydrolase family 2" evidence="9">
    <location>
        <begin position="732"/>
        <end position="834"/>
    </location>
</feature>
<dbReference type="InterPro" id="IPR006102">
    <property type="entry name" value="Ig-like_GH2"/>
</dbReference>
<evidence type="ECO:0000259" key="8">
    <source>
        <dbReference type="Pfam" id="PF16355"/>
    </source>
</evidence>
<dbReference type="InterPro" id="IPR036156">
    <property type="entry name" value="Beta-gal/glucu_dom_sf"/>
</dbReference>
<dbReference type="Gene3D" id="3.20.20.80">
    <property type="entry name" value="Glycosidases"/>
    <property type="match status" value="1"/>
</dbReference>
<sequence precursor="true">MMRNNTVVIAVVLLATCCIANANASASANEFDGVRTSFNSDWKFSREARGGAEAPQFDDRSWQPVTLPHDWAIAGPFEPKYNARNGGLPFHGTGWYRKRFSLPTDAKGKAISVAFDGAMYNAHVYINGKFLGNRPFGYVGFQFDLSEHLKFGEGESNVIAVKMSPEDLSTRWYPGAGIYRNTWLEINDPIHVGQWGTYVTTPEITDSYAKVAVRTTIENSSDNASNPTIVTSVLDEKGKVVAETSGELAVDGRSIADLNQHLKVSNPIRWDVENPYRYQVRTEVLLSGKVVDTYTTPLGIRTIEYSANKGFLLNGIHVPIQGVCLHHDNGPLGAISNRRAIERKLQIMKSMGVNSVRTSHNPPSPELVESADQLGILLQVEAFDVWKIHKQMVAKSYNLYFDEWHERDVRDMIRQHRNNPSVIMWSIGNEIMEQGAKDGGKVARKLTEIAHDEDPSRLVAAGFNNPVGAIKNGLADEVDIIGLNYKPLMYESVHKEHPDWLLLASETSSVTSTRGVYHFPIEKYKTHDSRHVTSYDLIGPPWAYPPDVEFEYLSRNPFVMGEYVWTGFDYLGEPTPYGGKDHSGDGYWNADWPVRSSSFGAVDLSGFPKDRYYLYQSQWTKEPMVHVLPHWNWENKAGETIPVYAYTNAEEVELFVNGKSMGKKKKGIDKADIHVDFLRWDTEGEKDKVWKSPFRLGWDVEYEPGSIKVVAYTDGEVVAEKEIKTAGPPAKIHLVPDRKEIQADGQDLSYVSVLIEDKDGNLCPNAENLVRFFVDGAGEIAAVGNGNSSTVELFNVDYRRAFYGKAMLIVRSKAGEKGEIHIRAYSDRLAEAKLKIESH</sequence>
<dbReference type="InterPro" id="IPR017853">
    <property type="entry name" value="GH"/>
</dbReference>
<feature type="domain" description="Glycoside hydrolase family 2 immunoglobulin-like beta-sandwich" evidence="5">
    <location>
        <begin position="198"/>
        <end position="301"/>
    </location>
</feature>
<dbReference type="Pfam" id="PF02837">
    <property type="entry name" value="Glyco_hydro_2_N"/>
    <property type="match status" value="1"/>
</dbReference>
<dbReference type="EC" id="3.2.1.23" evidence="10"/>
<evidence type="ECO:0000259" key="6">
    <source>
        <dbReference type="Pfam" id="PF02836"/>
    </source>
</evidence>
<dbReference type="Pfam" id="PF16355">
    <property type="entry name" value="DUF4982"/>
    <property type="match status" value="1"/>
</dbReference>
<evidence type="ECO:0000256" key="1">
    <source>
        <dbReference type="ARBA" id="ARBA00007401"/>
    </source>
</evidence>
<dbReference type="InterPro" id="IPR006101">
    <property type="entry name" value="Glyco_hydro_2"/>
</dbReference>
<dbReference type="SUPFAM" id="SSF49785">
    <property type="entry name" value="Galactose-binding domain-like"/>
    <property type="match status" value="1"/>
</dbReference>
<evidence type="ECO:0000259" key="7">
    <source>
        <dbReference type="Pfam" id="PF02837"/>
    </source>
</evidence>
<feature type="domain" description="Glycosyl hydrolases family 2 sugar binding" evidence="7">
    <location>
        <begin position="91"/>
        <end position="181"/>
    </location>
</feature>
<comment type="similarity">
    <text evidence="1">Belongs to the glycosyl hydrolase 2 family.</text>
</comment>
<dbReference type="Pfam" id="PF18565">
    <property type="entry name" value="Glyco_hydro2_C5"/>
    <property type="match status" value="1"/>
</dbReference>
<keyword evidence="2 10" id="KW-0378">Hydrolase</keyword>
<dbReference type="Pfam" id="PF02836">
    <property type="entry name" value="Glyco_hydro_2_C"/>
    <property type="match status" value="1"/>
</dbReference>
<name>A0A5C5Z971_9BACT</name>
<evidence type="ECO:0000256" key="3">
    <source>
        <dbReference type="ARBA" id="ARBA00023295"/>
    </source>
</evidence>
<dbReference type="Gene3D" id="2.60.40.10">
    <property type="entry name" value="Immunoglobulins"/>
    <property type="match status" value="3"/>
</dbReference>
<dbReference type="InterPro" id="IPR006104">
    <property type="entry name" value="Glyco_hydro_2_N"/>
</dbReference>
<dbReference type="SUPFAM" id="SSF51445">
    <property type="entry name" value="(Trans)glycosidases"/>
    <property type="match status" value="1"/>
</dbReference>
<keyword evidence="11" id="KW-1185">Reference proteome</keyword>
<reference evidence="10 11" key="1">
    <citation type="submission" date="2019-02" db="EMBL/GenBank/DDBJ databases">
        <title>Deep-cultivation of Planctomycetes and their phenomic and genomic characterization uncovers novel biology.</title>
        <authorList>
            <person name="Wiegand S."/>
            <person name="Jogler M."/>
            <person name="Boedeker C."/>
            <person name="Pinto D."/>
            <person name="Vollmers J."/>
            <person name="Rivas-Marin E."/>
            <person name="Kohn T."/>
            <person name="Peeters S.H."/>
            <person name="Heuer A."/>
            <person name="Rast P."/>
            <person name="Oberbeckmann S."/>
            <person name="Bunk B."/>
            <person name="Jeske O."/>
            <person name="Meyerdierks A."/>
            <person name="Storesund J.E."/>
            <person name="Kallscheuer N."/>
            <person name="Luecker S."/>
            <person name="Lage O.M."/>
            <person name="Pohl T."/>
            <person name="Merkel B.J."/>
            <person name="Hornburger P."/>
            <person name="Mueller R.-W."/>
            <person name="Bruemmer F."/>
            <person name="Labrenz M."/>
            <person name="Spormann A.M."/>
            <person name="Op Den Camp H."/>
            <person name="Overmann J."/>
            <person name="Amann R."/>
            <person name="Jetten M.S.M."/>
            <person name="Mascher T."/>
            <person name="Medema M.H."/>
            <person name="Devos D.P."/>
            <person name="Kaster A.-K."/>
            <person name="Ovreas L."/>
            <person name="Rohde M."/>
            <person name="Galperin M.Y."/>
            <person name="Jogler C."/>
        </authorList>
    </citation>
    <scope>NUCLEOTIDE SEQUENCE [LARGE SCALE GENOMIC DNA]</scope>
    <source>
        <strain evidence="10 11">CA13</strain>
    </source>
</reference>
<feature type="domain" description="DUF4982" evidence="8">
    <location>
        <begin position="638"/>
        <end position="719"/>
    </location>
</feature>
<dbReference type="SUPFAM" id="SSF49303">
    <property type="entry name" value="beta-Galactosidase/glucuronidase domain"/>
    <property type="match status" value="1"/>
</dbReference>
<dbReference type="InterPro" id="IPR032311">
    <property type="entry name" value="DUF4982"/>
</dbReference>
<dbReference type="InterPro" id="IPR051913">
    <property type="entry name" value="GH2_Domain-Containing"/>
</dbReference>
<organism evidence="10 11">
    <name type="scientific">Novipirellula herctigrandis</name>
    <dbReference type="NCBI Taxonomy" id="2527986"/>
    <lineage>
        <taxon>Bacteria</taxon>
        <taxon>Pseudomonadati</taxon>
        <taxon>Planctomycetota</taxon>
        <taxon>Planctomycetia</taxon>
        <taxon>Pirellulales</taxon>
        <taxon>Pirellulaceae</taxon>
        <taxon>Novipirellula</taxon>
    </lineage>
</organism>
<proteinExistence type="inferred from homology"/>
<evidence type="ECO:0000259" key="9">
    <source>
        <dbReference type="Pfam" id="PF18565"/>
    </source>
</evidence>
<dbReference type="EMBL" id="SJPJ01000001">
    <property type="protein sequence ID" value="TWT83626.1"/>
    <property type="molecule type" value="Genomic_DNA"/>
</dbReference>